<keyword evidence="2" id="KW-1185">Reference proteome</keyword>
<proteinExistence type="predicted"/>
<evidence type="ECO:0000313" key="1">
    <source>
        <dbReference type="EMBL" id="ETW81248.1"/>
    </source>
</evidence>
<dbReference type="InterPro" id="IPR038103">
    <property type="entry name" value="CDC73_C_sf"/>
</dbReference>
<dbReference type="Proteomes" id="UP000030671">
    <property type="component" value="Unassembled WGS sequence"/>
</dbReference>
<dbReference type="GeneID" id="20673404"/>
<reference evidence="1 2" key="1">
    <citation type="journal article" date="2012" name="New Phytol.">
        <title>Insight into trade-off between wood decay and parasitism from the genome of a fungal forest pathogen.</title>
        <authorList>
            <person name="Olson A."/>
            <person name="Aerts A."/>
            <person name="Asiegbu F."/>
            <person name="Belbahri L."/>
            <person name="Bouzid O."/>
            <person name="Broberg A."/>
            <person name="Canback B."/>
            <person name="Coutinho P.M."/>
            <person name="Cullen D."/>
            <person name="Dalman K."/>
            <person name="Deflorio G."/>
            <person name="van Diepen L.T."/>
            <person name="Dunand C."/>
            <person name="Duplessis S."/>
            <person name="Durling M."/>
            <person name="Gonthier P."/>
            <person name="Grimwood J."/>
            <person name="Fossdal C.G."/>
            <person name="Hansson D."/>
            <person name="Henrissat B."/>
            <person name="Hietala A."/>
            <person name="Himmelstrand K."/>
            <person name="Hoffmeister D."/>
            <person name="Hogberg N."/>
            <person name="James T.Y."/>
            <person name="Karlsson M."/>
            <person name="Kohler A."/>
            <person name="Kues U."/>
            <person name="Lee Y.H."/>
            <person name="Lin Y.C."/>
            <person name="Lind M."/>
            <person name="Lindquist E."/>
            <person name="Lombard V."/>
            <person name="Lucas S."/>
            <person name="Lunden K."/>
            <person name="Morin E."/>
            <person name="Murat C."/>
            <person name="Park J."/>
            <person name="Raffaello T."/>
            <person name="Rouze P."/>
            <person name="Salamov A."/>
            <person name="Schmutz J."/>
            <person name="Solheim H."/>
            <person name="Stahlberg J."/>
            <person name="Velez H."/>
            <person name="de Vries R.P."/>
            <person name="Wiebenga A."/>
            <person name="Woodward S."/>
            <person name="Yakovlev I."/>
            <person name="Garbelotto M."/>
            <person name="Martin F."/>
            <person name="Grigoriev I.V."/>
            <person name="Stenlid J."/>
        </authorList>
    </citation>
    <scope>NUCLEOTIDE SEQUENCE [LARGE SCALE GENOMIC DNA]</scope>
    <source>
        <strain evidence="1 2">TC 32-1</strain>
    </source>
</reference>
<dbReference type="STRING" id="747525.W4K611"/>
<dbReference type="Gene3D" id="3.40.50.11990">
    <property type="entry name" value="RNA polymerase II accessory factor, Cdc73 C-terminal domain"/>
    <property type="match status" value="1"/>
</dbReference>
<dbReference type="InParanoid" id="W4K611"/>
<accession>W4K611</accession>
<dbReference type="HOGENOM" id="CLU_2574161_0_0_1"/>
<dbReference type="KEGG" id="hir:HETIRDRAFT_417412"/>
<dbReference type="EMBL" id="KI925458">
    <property type="protein sequence ID" value="ETW81248.1"/>
    <property type="molecule type" value="Genomic_DNA"/>
</dbReference>
<sequence>MAVPVVHVEGAAEPVPSCAIALKGVYMSWTNDPSNPGVEDWNVTEIKIDPNRGRIDKSTVAHSWKMPDMWTTQNKPSLMMA</sequence>
<dbReference type="OrthoDB" id="2186602at2759"/>
<dbReference type="RefSeq" id="XP_009545922.1">
    <property type="nucleotide sequence ID" value="XM_009547627.1"/>
</dbReference>
<organism evidence="1 2">
    <name type="scientific">Heterobasidion irregulare (strain TC 32-1)</name>
    <dbReference type="NCBI Taxonomy" id="747525"/>
    <lineage>
        <taxon>Eukaryota</taxon>
        <taxon>Fungi</taxon>
        <taxon>Dikarya</taxon>
        <taxon>Basidiomycota</taxon>
        <taxon>Agaricomycotina</taxon>
        <taxon>Agaricomycetes</taxon>
        <taxon>Russulales</taxon>
        <taxon>Bondarzewiaceae</taxon>
        <taxon>Heterobasidion</taxon>
        <taxon>Heterobasidion annosum species complex</taxon>
    </lineage>
</organism>
<name>W4K611_HETIT</name>
<evidence type="ECO:0000313" key="2">
    <source>
        <dbReference type="Proteomes" id="UP000030671"/>
    </source>
</evidence>
<gene>
    <name evidence="1" type="ORF">HETIRDRAFT_417412</name>
</gene>
<protein>
    <submittedName>
        <fullName evidence="1">Uncharacterized protein</fullName>
    </submittedName>
</protein>
<dbReference type="AlphaFoldDB" id="W4K611"/>